<dbReference type="AlphaFoldDB" id="R0EQH2"/>
<dbReference type="Gene3D" id="3.30.420.10">
    <property type="entry name" value="Ribonuclease H-like superfamily/Ribonuclease H"/>
    <property type="match status" value="1"/>
</dbReference>
<dbReference type="InterPro" id="IPR001584">
    <property type="entry name" value="Integrase_cat-core"/>
</dbReference>
<evidence type="ECO:0000256" key="1">
    <source>
        <dbReference type="SAM" id="MobiDB-lite"/>
    </source>
</evidence>
<dbReference type="eggNOG" id="COG2801">
    <property type="taxonomic scope" value="Bacteria"/>
</dbReference>
<feature type="domain" description="Integrase catalytic" evidence="2">
    <location>
        <begin position="276"/>
        <end position="472"/>
    </location>
</feature>
<evidence type="ECO:0000259" key="2">
    <source>
        <dbReference type="PROSITE" id="PS50994"/>
    </source>
</evidence>
<feature type="compositionally biased region" description="Basic residues" evidence="1">
    <location>
        <begin position="683"/>
        <end position="695"/>
    </location>
</feature>
<keyword evidence="4" id="KW-1185">Reference proteome</keyword>
<evidence type="ECO:0000313" key="3">
    <source>
        <dbReference type="EMBL" id="ENZ83257.1"/>
    </source>
</evidence>
<comment type="caution">
    <text evidence="3">The sequence shown here is derived from an EMBL/GenBank/DDBJ whole genome shotgun (WGS) entry which is preliminary data.</text>
</comment>
<dbReference type="STRING" id="1292034.OR37_01033"/>
<dbReference type="Proteomes" id="UP000013063">
    <property type="component" value="Unassembled WGS sequence"/>
</dbReference>
<sequence>MTIHFKPDQTWVYQGRELRFERHLGEGLLHFLEQRTLTPLLVEKDDGVRGPPTDDWAMKAYTCGDLVRIPSLKEAAARKLAQSREFDAEEIRRKDKFAILRRFVVGTLDRLGVTELSDRTLAHKLACIWKDAPQEVVDLNVRPHPRTVRRWLAERGSPGDRPFRQMMSQSGQGKRRRRLPTIVLDQMSAFAFLYWADRSVNIADAYARLHQTLDKLDAGRDQPLPKPSAETFRKLVRGLECFDTYKARYGKQLAKLRFEGCGEGLRASRFLELGCLDHKLLDNVVVIDLKQRLPMGRPWLTAIIDVYTRCVVGFVITFEPPSLYSATECIKRANMPKLQMLGGASRRPGLANIFGRFDEIIVDNGLELVGNAFEDMGADCGFSIRWAPVRSPTYKAFIERFFRTIDDRLLHKLPGSTLNPQALRELEIDPDADAVLTLEQLEALIWELIDLYHQEIHSGINACPLQLWEQDEKAYGIDVIADVRQLDKMAGAMAPRRRLTRAGIEFLGLQYHEAGTTSQLLNDLAGIAPQRGVGRGARSHNVKIKYNPANLGEIHVWNDRRKRYETLPCTEPEYAEGLSKKQHELIQEFAAQRNEAFSSRQDRLRRRAELSQRVEGLIPGRGRKNRRTIARLAQSPTVQSLVPRGVVLALAATSDQGQAHVIEHDALAPHRVDGGATSSRPQRGPKRKPKKRKPPHQAPSVEGDLSFGAFEITQFKAFK</sequence>
<reference evidence="3 4" key="1">
    <citation type="journal article" date="2013" name="Genome Announc.">
        <title>Draft Genome Sequence for Caulobacter sp. Strain OR37, a Bacterium Tolerant to Heavy Metals.</title>
        <authorList>
            <person name="Utturkar S.M."/>
            <person name="Bollmann A."/>
            <person name="Brzoska R.M."/>
            <person name="Klingeman D.M."/>
            <person name="Epstein S.E."/>
            <person name="Palumbo A.V."/>
            <person name="Brown S.D."/>
        </authorList>
    </citation>
    <scope>NUCLEOTIDE SEQUENCE [LARGE SCALE GENOMIC DNA]</scope>
    <source>
        <strain evidence="3 4">OR37</strain>
    </source>
</reference>
<dbReference type="InterPro" id="IPR036397">
    <property type="entry name" value="RNaseH_sf"/>
</dbReference>
<dbReference type="EMBL" id="APMP01000003">
    <property type="protein sequence ID" value="ENZ83257.1"/>
    <property type="molecule type" value="Genomic_DNA"/>
</dbReference>
<dbReference type="GO" id="GO:0003676">
    <property type="term" value="F:nucleic acid binding"/>
    <property type="evidence" value="ECO:0007669"/>
    <property type="project" value="InterPro"/>
</dbReference>
<dbReference type="PATRIC" id="fig|1292034.3.peg.1021"/>
<dbReference type="PROSITE" id="PS50994">
    <property type="entry name" value="INTEGRASE"/>
    <property type="match status" value="1"/>
</dbReference>
<name>R0EQH2_CAUVI</name>
<dbReference type="RefSeq" id="WP_004616555.1">
    <property type="nucleotide sequence ID" value="NZ_APMP01000003.1"/>
</dbReference>
<proteinExistence type="predicted"/>
<dbReference type="InterPro" id="IPR012337">
    <property type="entry name" value="RNaseH-like_sf"/>
</dbReference>
<feature type="region of interest" description="Disordered" evidence="1">
    <location>
        <begin position="666"/>
        <end position="705"/>
    </location>
</feature>
<protein>
    <recommendedName>
        <fullName evidence="2">Integrase catalytic domain-containing protein</fullName>
    </recommendedName>
</protein>
<evidence type="ECO:0000313" key="4">
    <source>
        <dbReference type="Proteomes" id="UP000013063"/>
    </source>
</evidence>
<accession>R0EQH2</accession>
<gene>
    <name evidence="3" type="ORF">OR37_01033</name>
</gene>
<organism evidence="3 4">
    <name type="scientific">Caulobacter vibrioides OR37</name>
    <dbReference type="NCBI Taxonomy" id="1292034"/>
    <lineage>
        <taxon>Bacteria</taxon>
        <taxon>Pseudomonadati</taxon>
        <taxon>Pseudomonadota</taxon>
        <taxon>Alphaproteobacteria</taxon>
        <taxon>Caulobacterales</taxon>
        <taxon>Caulobacteraceae</taxon>
        <taxon>Caulobacter</taxon>
    </lineage>
</organism>
<dbReference type="SUPFAM" id="SSF53098">
    <property type="entry name" value="Ribonuclease H-like"/>
    <property type="match status" value="1"/>
</dbReference>
<dbReference type="GO" id="GO:0015074">
    <property type="term" value="P:DNA integration"/>
    <property type="evidence" value="ECO:0007669"/>
    <property type="project" value="InterPro"/>
</dbReference>